<organism evidence="1 2">
    <name type="scientific">Rhizobium changzhiense</name>
    <dbReference type="NCBI Taxonomy" id="2692317"/>
    <lineage>
        <taxon>Bacteria</taxon>
        <taxon>Pseudomonadati</taxon>
        <taxon>Pseudomonadota</taxon>
        <taxon>Alphaproteobacteria</taxon>
        <taxon>Hyphomicrobiales</taxon>
        <taxon>Rhizobiaceae</taxon>
        <taxon>Rhizobium/Agrobacterium group</taxon>
        <taxon>Rhizobium</taxon>
    </lineage>
</organism>
<evidence type="ECO:0000313" key="2">
    <source>
        <dbReference type="Proteomes" id="UP000539787"/>
    </source>
</evidence>
<accession>A0ABR6ACA5</accession>
<dbReference type="EMBL" id="JACGBJ010000012">
    <property type="protein sequence ID" value="MBA5804255.1"/>
    <property type="molecule type" value="Genomic_DNA"/>
</dbReference>
<proteinExistence type="predicted"/>
<sequence length="80" mass="8785">MNAAILCDVYEADEVVIVVGTDMSDADMERMAEKSHGAGVLRVADQRVLSLAAEGGKVDAKFWHSHWDCNLNSIDHANKR</sequence>
<keyword evidence="2" id="KW-1185">Reference proteome</keyword>
<protein>
    <submittedName>
        <fullName evidence="1">Uncharacterized protein</fullName>
    </submittedName>
</protein>
<gene>
    <name evidence="1" type="ORF">HX902_21735</name>
</gene>
<name>A0ABR6ACA5_9HYPH</name>
<reference evidence="1 2" key="1">
    <citation type="submission" date="2020-07" db="EMBL/GenBank/DDBJ databases">
        <authorList>
            <person name="Sun Q."/>
        </authorList>
    </citation>
    <scope>NUCLEOTIDE SEQUENCE [LARGE SCALE GENOMIC DNA]</scope>
    <source>
        <strain evidence="1 2">WYCCWR 11317</strain>
    </source>
</reference>
<dbReference type="Proteomes" id="UP000539787">
    <property type="component" value="Unassembled WGS sequence"/>
</dbReference>
<evidence type="ECO:0000313" key="1">
    <source>
        <dbReference type="EMBL" id="MBA5804255.1"/>
    </source>
</evidence>
<comment type="caution">
    <text evidence="1">The sequence shown here is derived from an EMBL/GenBank/DDBJ whole genome shotgun (WGS) entry which is preliminary data.</text>
</comment>